<dbReference type="RefSeq" id="WP_046560509.1">
    <property type="nucleotide sequence ID" value="NZ_CP010975.1"/>
</dbReference>
<organism evidence="2 3">
    <name type="scientific">Kangiella geojedonensis</name>
    <dbReference type="NCBI Taxonomy" id="914150"/>
    <lineage>
        <taxon>Bacteria</taxon>
        <taxon>Pseudomonadati</taxon>
        <taxon>Pseudomonadota</taxon>
        <taxon>Gammaproteobacteria</taxon>
        <taxon>Kangiellales</taxon>
        <taxon>Kangiellaceae</taxon>
        <taxon>Kangiella</taxon>
    </lineage>
</organism>
<evidence type="ECO:0000313" key="3">
    <source>
        <dbReference type="Proteomes" id="UP000034071"/>
    </source>
</evidence>
<evidence type="ECO:0000256" key="1">
    <source>
        <dbReference type="SAM" id="Phobius"/>
    </source>
</evidence>
<dbReference type="KEGG" id="kge:TQ33_0321"/>
<reference evidence="2 3" key="1">
    <citation type="submission" date="2015-02" db="EMBL/GenBank/DDBJ databases">
        <title>Complete genome sequence of Kangiella geojedonensis strain YCS-5T.</title>
        <authorList>
            <person name="Kim K.M."/>
        </authorList>
    </citation>
    <scope>NUCLEOTIDE SEQUENCE [LARGE SCALE GENOMIC DNA]</scope>
    <source>
        <strain evidence="2 3">YCS-5</strain>
    </source>
</reference>
<name>A0A0F6TPT8_9GAMM</name>
<sequence>MDLKLTEFLAIYGAVLSSFVFLWNVLKSRRKVAVKLIYGLEGEEDDIKTGVYVFIKNPSAQVVHISGLSILHPWRKTNIFKVILESIKHRRWFSTYGWVHSSLSLYKVDDGCPISIEPGHSHKVLIPDDVLSEILEDSVSREIMASVQEQLWNETCSKPFELQEFQ</sequence>
<evidence type="ECO:0000313" key="2">
    <source>
        <dbReference type="EMBL" id="AKE51309.1"/>
    </source>
</evidence>
<dbReference type="AlphaFoldDB" id="A0A0F6TPT8"/>
<gene>
    <name evidence="2" type="ORF">TQ33_0321</name>
</gene>
<keyword evidence="3" id="KW-1185">Reference proteome</keyword>
<dbReference type="EMBL" id="CP010975">
    <property type="protein sequence ID" value="AKE51309.1"/>
    <property type="molecule type" value="Genomic_DNA"/>
</dbReference>
<dbReference type="Proteomes" id="UP000034071">
    <property type="component" value="Chromosome"/>
</dbReference>
<keyword evidence="1" id="KW-1133">Transmembrane helix</keyword>
<keyword evidence="1" id="KW-0812">Transmembrane</keyword>
<protein>
    <submittedName>
        <fullName evidence="2">Uncharacterized protein</fullName>
    </submittedName>
</protein>
<feature type="transmembrane region" description="Helical" evidence="1">
    <location>
        <begin position="6"/>
        <end position="26"/>
    </location>
</feature>
<dbReference type="HOGENOM" id="CLU_1600508_0_0_6"/>
<accession>A0A0F6TPT8</accession>
<dbReference type="OrthoDB" id="6197183at2"/>
<proteinExistence type="predicted"/>
<keyword evidence="1" id="KW-0472">Membrane</keyword>